<dbReference type="eggNOG" id="COG3232">
    <property type="taxonomic scope" value="Bacteria"/>
</dbReference>
<dbReference type="RefSeq" id="WP_008955850.1">
    <property type="nucleotide sequence ID" value="NZ_ACIS01000016.1"/>
</dbReference>
<dbReference type="InterPro" id="IPR004220">
    <property type="entry name" value="5-COMe_2-OHmuconate_Isoase"/>
</dbReference>
<reference evidence="1 2" key="1">
    <citation type="submission" date="2009-02" db="EMBL/GenBank/DDBJ databases">
        <title>Sequencing of the draft genome and assembly of Lutiella nitroferrum 2002.</title>
        <authorList>
            <consortium name="US DOE Joint Genome Institute (JGI-PGF)"/>
            <person name="Lucas S."/>
            <person name="Copeland A."/>
            <person name="Lapidus A."/>
            <person name="Glavina del Rio T."/>
            <person name="Tice H."/>
            <person name="Bruce D."/>
            <person name="Goodwin L."/>
            <person name="Pitluck S."/>
            <person name="Larimer F."/>
            <person name="Land M.L."/>
            <person name="Hauser L."/>
            <person name="Coates J.D."/>
        </authorList>
    </citation>
    <scope>NUCLEOTIDE SEQUENCE [LARGE SCALE GENOMIC DNA]</scope>
    <source>
        <strain evidence="1 2">2002</strain>
    </source>
</reference>
<dbReference type="InterPro" id="IPR014347">
    <property type="entry name" value="Tautomerase/MIF_sf"/>
</dbReference>
<accession>B9Z8Z6</accession>
<name>B9Z8Z6_9NEIS</name>
<keyword evidence="2" id="KW-1185">Reference proteome</keyword>
<dbReference type="SUPFAM" id="SSF55331">
    <property type="entry name" value="Tautomerase/MIF"/>
    <property type="match status" value="1"/>
</dbReference>
<dbReference type="Pfam" id="PF02962">
    <property type="entry name" value="CHMI"/>
    <property type="match status" value="1"/>
</dbReference>
<dbReference type="AlphaFoldDB" id="B9Z8Z6"/>
<dbReference type="Proteomes" id="UP000003165">
    <property type="component" value="Unassembled WGS sequence"/>
</dbReference>
<gene>
    <name evidence="1" type="ORF">FuraDRAFT_3833</name>
</gene>
<evidence type="ECO:0000313" key="1">
    <source>
        <dbReference type="EMBL" id="EEG06713.1"/>
    </source>
</evidence>
<dbReference type="EMBL" id="ACIS01000016">
    <property type="protein sequence ID" value="EEG06713.1"/>
    <property type="molecule type" value="Genomic_DNA"/>
</dbReference>
<organism evidence="1 2">
    <name type="scientific">Pseudogulbenkiania ferrooxidans 2002</name>
    <dbReference type="NCBI Taxonomy" id="279714"/>
    <lineage>
        <taxon>Bacteria</taxon>
        <taxon>Pseudomonadati</taxon>
        <taxon>Pseudomonadota</taxon>
        <taxon>Betaproteobacteria</taxon>
        <taxon>Neisseriales</taxon>
        <taxon>Chromobacteriaceae</taxon>
        <taxon>Pseudogulbenkiania</taxon>
    </lineage>
</organism>
<dbReference type="CDD" id="cd00580">
    <property type="entry name" value="CHMI"/>
    <property type="match status" value="1"/>
</dbReference>
<dbReference type="GO" id="GO:0008704">
    <property type="term" value="F:5-carboxymethyl-2-hydroxymuconate delta-isomerase activity"/>
    <property type="evidence" value="ECO:0007669"/>
    <property type="project" value="InterPro"/>
</dbReference>
<comment type="caution">
    <text evidence="1">The sequence shown here is derived from an EMBL/GenBank/DDBJ whole genome shotgun (WGS) entry which is preliminary data.</text>
</comment>
<keyword evidence="1" id="KW-0413">Isomerase</keyword>
<evidence type="ECO:0000313" key="2">
    <source>
        <dbReference type="Proteomes" id="UP000003165"/>
    </source>
</evidence>
<dbReference type="PANTHER" id="PTHR37950">
    <property type="entry name" value="4-HYDROXYPHENYLACETATE CATABOLISM PROTEIN"/>
    <property type="match status" value="1"/>
</dbReference>
<protein>
    <submittedName>
        <fullName evidence="1">5-carboxymethyl-2-hydroxymuconate isomerase</fullName>
    </submittedName>
</protein>
<proteinExistence type="predicted"/>
<dbReference type="Gene3D" id="3.30.429.10">
    <property type="entry name" value="Macrophage Migration Inhibitory Factor"/>
    <property type="match status" value="1"/>
</dbReference>
<sequence>MPHLTLDYSSNLTTLDADRTLLALNRQLVESGQFAENDIKSRACRLEHYRIGIEPAPRAFAHVTLALLSGRTPECKQGLSASLLAVLQRAGLTLPGAEVQLSVEVRDMERASYSKAVIGD</sequence>
<dbReference type="PANTHER" id="PTHR37950:SF1">
    <property type="entry name" value="4-HYDROXYPHENYLACETATE CATABOLISM PROTEIN"/>
    <property type="match status" value="1"/>
</dbReference>